<keyword evidence="4" id="KW-1185">Reference proteome</keyword>
<dbReference type="STRING" id="658429.L8G9N3"/>
<dbReference type="GO" id="GO:0046872">
    <property type="term" value="F:metal ion binding"/>
    <property type="evidence" value="ECO:0007669"/>
    <property type="project" value="UniProtKB-KW"/>
</dbReference>
<accession>L8G9N3</accession>
<evidence type="ECO:0000313" key="3">
    <source>
        <dbReference type="EMBL" id="ELR09935.1"/>
    </source>
</evidence>
<evidence type="ECO:0000256" key="1">
    <source>
        <dbReference type="ARBA" id="ARBA00006964"/>
    </source>
</evidence>
<dbReference type="Gene3D" id="3.40.1390.30">
    <property type="entry name" value="NIF3 (NGG1p interacting factor 3)-like"/>
    <property type="match status" value="1"/>
</dbReference>
<gene>
    <name evidence="3" type="ORF">GMDG_04411</name>
</gene>
<dbReference type="NCBIfam" id="TIGR00486">
    <property type="entry name" value="YbgI_SA1388"/>
    <property type="match status" value="1"/>
</dbReference>
<dbReference type="Proteomes" id="UP000011064">
    <property type="component" value="Unassembled WGS sequence"/>
</dbReference>
<dbReference type="InterPro" id="IPR036069">
    <property type="entry name" value="DUF34/NIF3_sf"/>
</dbReference>
<dbReference type="GO" id="GO:0005739">
    <property type="term" value="C:mitochondrion"/>
    <property type="evidence" value="ECO:0007669"/>
    <property type="project" value="TreeGrafter"/>
</dbReference>
<comment type="similarity">
    <text evidence="1">Belongs to the GTP cyclohydrolase I type 2/NIF3 family.</text>
</comment>
<dbReference type="VEuPathDB" id="FungiDB:GMDG_04411"/>
<dbReference type="AlphaFoldDB" id="L8G9N3"/>
<name>L8G9N3_PSED2</name>
<dbReference type="Pfam" id="PF01784">
    <property type="entry name" value="DUF34_NIF3"/>
    <property type="match status" value="1"/>
</dbReference>
<dbReference type="InParanoid" id="L8G9N3"/>
<reference evidence="4" key="1">
    <citation type="submission" date="2010-09" db="EMBL/GenBank/DDBJ databases">
        <title>The genome sequence of Geomyces destructans 20631-21.</title>
        <authorList>
            <consortium name="The Broad Institute Genome Sequencing Platform"/>
            <person name="Cuomo C.A."/>
            <person name="Blehert D.S."/>
            <person name="Lorch J.M."/>
            <person name="Young S.K."/>
            <person name="Zeng Q."/>
            <person name="Gargeya S."/>
            <person name="Fitzgerald M."/>
            <person name="Haas B."/>
            <person name="Abouelleil A."/>
            <person name="Alvarado L."/>
            <person name="Arachchi H.M."/>
            <person name="Berlin A."/>
            <person name="Brown A."/>
            <person name="Chapman S.B."/>
            <person name="Chen Z."/>
            <person name="Dunbar C."/>
            <person name="Freedman E."/>
            <person name="Gearin G."/>
            <person name="Gellesch M."/>
            <person name="Goldberg J."/>
            <person name="Griggs A."/>
            <person name="Gujja S."/>
            <person name="Heiman D."/>
            <person name="Howarth C."/>
            <person name="Larson L."/>
            <person name="Lui A."/>
            <person name="MacDonald P.J.P."/>
            <person name="Montmayeur A."/>
            <person name="Murphy C."/>
            <person name="Neiman D."/>
            <person name="Pearson M."/>
            <person name="Priest M."/>
            <person name="Roberts A."/>
            <person name="Saif S."/>
            <person name="Shea T."/>
            <person name="Shenoy N."/>
            <person name="Sisk P."/>
            <person name="Stolte C."/>
            <person name="Sykes S."/>
            <person name="Wortman J."/>
            <person name="Nusbaum C."/>
            <person name="Birren B."/>
        </authorList>
    </citation>
    <scope>NUCLEOTIDE SEQUENCE [LARGE SCALE GENOMIC DNA]</scope>
    <source>
        <strain evidence="4">ATCC MYA-4855 / 20631-21</strain>
    </source>
</reference>
<dbReference type="HOGENOM" id="CLU_037423_0_1_1"/>
<evidence type="ECO:0000313" key="4">
    <source>
        <dbReference type="Proteomes" id="UP000011064"/>
    </source>
</evidence>
<feature type="binding site" evidence="2">
    <location>
        <position position="271"/>
    </location>
    <ligand>
        <name>a divalent metal cation</name>
        <dbReference type="ChEBI" id="CHEBI:60240"/>
        <label>1</label>
    </ligand>
</feature>
<dbReference type="InterPro" id="IPR002678">
    <property type="entry name" value="DUF34/NIF3"/>
</dbReference>
<dbReference type="PANTHER" id="PTHR13799:SF13">
    <property type="entry name" value="NIF3-LIKE PROTEIN 1"/>
    <property type="match status" value="1"/>
</dbReference>
<keyword evidence="2" id="KW-0479">Metal-binding</keyword>
<dbReference type="FunCoup" id="L8G9N3">
    <property type="interactions" value="632"/>
</dbReference>
<sequence length="348" mass="37138">MYSTTFSRRFGTVAGMSSASSSPFTQAVVAAVRNLYPEKLADSSFDNTGLLLEAPHRKNHLKNSVLLTVDLTKGVADEAIRRKDSVVIAYHPIIFRSLKAITLANTQQQSLLRLTQEGISVYCPHTAVDAAPGGLNDWLADVVTGKANSEGQSDAAAHTKEVITPVKDAVPGFESAGYGRIVHFEQPQRLGTLVERITNGLGPLSGICLAVPQDTPTGSKADLKISSVGICAGSGSMLNGQDVDLLFTGELSHHEALGAIEQGKVVVTVFHSNSERRFLSQGMKQDLHTHIAEALKAQAASTRLDGANPVAGEVPSYRVWFDVADFEVAVSEVDRDPYEIIVAGSSGW</sequence>
<dbReference type="EMBL" id="GL573247">
    <property type="protein sequence ID" value="ELR09935.1"/>
    <property type="molecule type" value="Genomic_DNA"/>
</dbReference>
<feature type="binding site" evidence="2">
    <location>
        <position position="91"/>
    </location>
    <ligand>
        <name>a divalent metal cation</name>
        <dbReference type="ChEBI" id="CHEBI:60240"/>
        <label>1</label>
    </ligand>
</feature>
<evidence type="ECO:0008006" key="5">
    <source>
        <dbReference type="Google" id="ProtNLM"/>
    </source>
</evidence>
<dbReference type="SUPFAM" id="SSF102705">
    <property type="entry name" value="NIF3 (NGG1p interacting factor 3)-like"/>
    <property type="match status" value="1"/>
</dbReference>
<dbReference type="FunFam" id="3.40.1390.30:FF:000001">
    <property type="entry name" value="GTP cyclohydrolase 1 type 2"/>
    <property type="match status" value="1"/>
</dbReference>
<evidence type="ECO:0000256" key="2">
    <source>
        <dbReference type="PIRSR" id="PIRSR602678-1"/>
    </source>
</evidence>
<proteinExistence type="inferred from homology"/>
<feature type="binding site" evidence="2">
    <location>
        <position position="129"/>
    </location>
    <ligand>
        <name>a divalent metal cation</name>
        <dbReference type="ChEBI" id="CHEBI:60240"/>
        <label>1</label>
    </ligand>
</feature>
<dbReference type="OrthoDB" id="3345469at2759"/>
<organism evidence="3 4">
    <name type="scientific">Pseudogymnoascus destructans (strain ATCC MYA-4855 / 20631-21)</name>
    <name type="common">Bat white-nose syndrome fungus</name>
    <name type="synonym">Geomyces destructans</name>
    <dbReference type="NCBI Taxonomy" id="658429"/>
    <lineage>
        <taxon>Eukaryota</taxon>
        <taxon>Fungi</taxon>
        <taxon>Dikarya</taxon>
        <taxon>Ascomycota</taxon>
        <taxon>Pezizomycotina</taxon>
        <taxon>Leotiomycetes</taxon>
        <taxon>Thelebolales</taxon>
        <taxon>Thelebolaceae</taxon>
        <taxon>Pseudogymnoascus</taxon>
    </lineage>
</organism>
<dbReference type="PANTHER" id="PTHR13799">
    <property type="entry name" value="NGG1 INTERACTING FACTOR 3"/>
    <property type="match status" value="1"/>
</dbReference>
<feature type="binding site" evidence="2">
    <location>
        <position position="275"/>
    </location>
    <ligand>
        <name>a divalent metal cation</name>
        <dbReference type="ChEBI" id="CHEBI:60240"/>
        <label>1</label>
    </ligand>
</feature>
<protein>
    <recommendedName>
        <fullName evidence="5">YbgI/family dinuclear metal center protein</fullName>
    </recommendedName>
</protein>